<dbReference type="STRING" id="82805.SAMN04487998_3134"/>
<organism evidence="1 2">
    <name type="scientific">Hymenobacter actinosclerus</name>
    <dbReference type="NCBI Taxonomy" id="82805"/>
    <lineage>
        <taxon>Bacteria</taxon>
        <taxon>Pseudomonadati</taxon>
        <taxon>Bacteroidota</taxon>
        <taxon>Cytophagia</taxon>
        <taxon>Cytophagales</taxon>
        <taxon>Hymenobacteraceae</taxon>
        <taxon>Hymenobacter</taxon>
    </lineage>
</organism>
<dbReference type="OrthoDB" id="885353at2"/>
<evidence type="ECO:0000313" key="2">
    <source>
        <dbReference type="Proteomes" id="UP000198697"/>
    </source>
</evidence>
<dbReference type="Proteomes" id="UP000198697">
    <property type="component" value="Unassembled WGS sequence"/>
</dbReference>
<sequence>MSFILFSREKLYVRVHANAMEVTDLLKNRTIYRESNRKFSIDRMLIADFHAAEEHLKTVAEEVTDSGSRWLKPAYDFLVQYAVDLGDGMCEVEKRALRDSAEHAGAQNVFIVPYTDKLSNEQALQKLLLALKGEKFMPPDLIGPVIK</sequence>
<evidence type="ECO:0000313" key="1">
    <source>
        <dbReference type="EMBL" id="SET91452.1"/>
    </source>
</evidence>
<protein>
    <submittedName>
        <fullName evidence="1">Uncharacterized protein</fullName>
    </submittedName>
</protein>
<dbReference type="AlphaFoldDB" id="A0A1I0I4L9"/>
<name>A0A1I0I4L9_9BACT</name>
<dbReference type="RefSeq" id="WP_092773222.1">
    <property type="nucleotide sequence ID" value="NZ_FOHS01000004.1"/>
</dbReference>
<gene>
    <name evidence="1" type="ORF">SAMN04487998_3134</name>
</gene>
<dbReference type="EMBL" id="FOHS01000004">
    <property type="protein sequence ID" value="SET91452.1"/>
    <property type="molecule type" value="Genomic_DNA"/>
</dbReference>
<keyword evidence="2" id="KW-1185">Reference proteome</keyword>
<proteinExistence type="predicted"/>
<reference evidence="2" key="1">
    <citation type="submission" date="2016-10" db="EMBL/GenBank/DDBJ databases">
        <authorList>
            <person name="Varghese N."/>
            <person name="Submissions S."/>
        </authorList>
    </citation>
    <scope>NUCLEOTIDE SEQUENCE [LARGE SCALE GENOMIC DNA]</scope>
    <source>
        <strain evidence="2">DSM 15310</strain>
    </source>
</reference>
<accession>A0A1I0I4L9</accession>